<dbReference type="Proteomes" id="UP000005336">
    <property type="component" value="Unassembled WGS sequence"/>
</dbReference>
<evidence type="ECO:0008006" key="4">
    <source>
        <dbReference type="Google" id="ProtNLM"/>
    </source>
</evidence>
<feature type="signal peptide" evidence="1">
    <location>
        <begin position="1"/>
        <end position="24"/>
    </location>
</feature>
<dbReference type="Gene3D" id="2.60.40.1890">
    <property type="entry name" value="PCu(A)C copper chaperone"/>
    <property type="match status" value="1"/>
</dbReference>
<protein>
    <recommendedName>
        <fullName evidence="4">Copper chaperone PCu(A)C</fullName>
    </recommendedName>
</protein>
<dbReference type="HOGENOM" id="CLU_100939_2_2_4"/>
<dbReference type="EMBL" id="AGAZ01000067">
    <property type="protein sequence ID" value="EGZ44779.1"/>
    <property type="molecule type" value="Genomic_DNA"/>
</dbReference>
<dbReference type="PANTHER" id="PTHR36302:SF1">
    <property type="entry name" value="COPPER CHAPERONE PCU(A)C"/>
    <property type="match status" value="1"/>
</dbReference>
<dbReference type="InterPro" id="IPR058248">
    <property type="entry name" value="Lxx211020-like"/>
</dbReference>
<dbReference type="SUPFAM" id="SSF110087">
    <property type="entry name" value="DR1885-like metal-binding protein"/>
    <property type="match status" value="1"/>
</dbReference>
<dbReference type="AlphaFoldDB" id="G4CSG3"/>
<keyword evidence="1" id="KW-0732">Signal</keyword>
<name>G4CSG3_9NEIS</name>
<feature type="chain" id="PRO_5003462144" description="Copper chaperone PCu(A)C" evidence="1">
    <location>
        <begin position="25"/>
        <end position="157"/>
    </location>
</feature>
<comment type="caution">
    <text evidence="2">The sequence shown here is derived from an EMBL/GenBank/DDBJ whole genome shotgun (WGS) entry which is preliminary data.</text>
</comment>
<dbReference type="PANTHER" id="PTHR36302">
    <property type="entry name" value="BLR7088 PROTEIN"/>
    <property type="match status" value="1"/>
</dbReference>
<dbReference type="InterPro" id="IPR036182">
    <property type="entry name" value="PCuAC_sf"/>
</dbReference>
<sequence length="157" mass="17310">MRNAKMKKTLFGLLAAGMCQMVLADAIKIEQPWARPTVEGMRNGGAFMVLENQSGKDDVLVGASTPVAKYTEVHEHVLQGDVMRMREVKGGLPLKANESVALKPGGYHVMLMGLKQPLQTGSKFPLTLKFKHAKPQTVEVEVRKAVHMPEHGPHHEH</sequence>
<reference evidence="2 3" key="1">
    <citation type="submission" date="2011-06" db="EMBL/GenBank/DDBJ databases">
        <authorList>
            <person name="Muzny D."/>
            <person name="Qin X."/>
            <person name="Deng J."/>
            <person name="Jiang H."/>
            <person name="Liu Y."/>
            <person name="Qu J."/>
            <person name="Song X.-Z."/>
            <person name="Zhang L."/>
            <person name="Thornton R."/>
            <person name="Coyle M."/>
            <person name="Francisco L."/>
            <person name="Jackson L."/>
            <person name="Javaid M."/>
            <person name="Korchina V."/>
            <person name="Kovar C."/>
            <person name="Mata R."/>
            <person name="Mathew T."/>
            <person name="Ngo R."/>
            <person name="Nguyen L."/>
            <person name="Nguyen N."/>
            <person name="Okwuonu G."/>
            <person name="Ongeri F."/>
            <person name="Pham C."/>
            <person name="Simmons D."/>
            <person name="Wilczek-Boney K."/>
            <person name="Hale W."/>
            <person name="Jakkamsetti A."/>
            <person name="Pham P."/>
            <person name="Ruth R."/>
            <person name="San Lucas F."/>
            <person name="Warren J."/>
            <person name="Zhang J."/>
            <person name="Zhao Z."/>
            <person name="Zhou C."/>
            <person name="Zhu D."/>
            <person name="Lee S."/>
            <person name="Bess C."/>
            <person name="Blankenburg K."/>
            <person name="Forbes L."/>
            <person name="Fu Q."/>
            <person name="Gubbala S."/>
            <person name="Hirani K."/>
            <person name="Jayaseelan J.C."/>
            <person name="Lara F."/>
            <person name="Munidasa M."/>
            <person name="Palculict T."/>
            <person name="Patil S."/>
            <person name="Pu L.-L."/>
            <person name="Saada N."/>
            <person name="Tang L."/>
            <person name="Weissenberger G."/>
            <person name="Zhu Y."/>
            <person name="Hemphill L."/>
            <person name="Shang Y."/>
            <person name="Youmans B."/>
            <person name="Ayvaz T."/>
            <person name="Ross M."/>
            <person name="Santibanez J."/>
            <person name="Aqrawi P."/>
            <person name="Gross S."/>
            <person name="Joshi V."/>
            <person name="Fowler G."/>
            <person name="Nazareth L."/>
            <person name="Reid J."/>
            <person name="Worley K."/>
            <person name="Petrosino J."/>
            <person name="Highlander S."/>
            <person name="Gibbs R."/>
        </authorList>
    </citation>
    <scope>NUCLEOTIDE SEQUENCE [LARGE SCALE GENOMIC DNA]</scope>
    <source>
        <strain evidence="2 3">9715</strain>
    </source>
</reference>
<evidence type="ECO:0000313" key="2">
    <source>
        <dbReference type="EMBL" id="EGZ44779.1"/>
    </source>
</evidence>
<dbReference type="InterPro" id="IPR007410">
    <property type="entry name" value="LpqE-like"/>
</dbReference>
<organism evidence="2 3">
    <name type="scientific">Neisseria wadsworthii 9715</name>
    <dbReference type="NCBI Taxonomy" id="1030841"/>
    <lineage>
        <taxon>Bacteria</taxon>
        <taxon>Pseudomonadati</taxon>
        <taxon>Pseudomonadota</taxon>
        <taxon>Betaproteobacteria</taxon>
        <taxon>Neisseriales</taxon>
        <taxon>Neisseriaceae</taxon>
        <taxon>Neisseria</taxon>
    </lineage>
</organism>
<evidence type="ECO:0000313" key="3">
    <source>
        <dbReference type="Proteomes" id="UP000005336"/>
    </source>
</evidence>
<keyword evidence="3" id="KW-1185">Reference proteome</keyword>
<evidence type="ECO:0000256" key="1">
    <source>
        <dbReference type="SAM" id="SignalP"/>
    </source>
</evidence>
<proteinExistence type="predicted"/>
<dbReference type="STRING" id="1030841.HMPREF9370_2023"/>
<gene>
    <name evidence="2" type="ORF">HMPREF9370_2023</name>
</gene>
<dbReference type="Pfam" id="PF04314">
    <property type="entry name" value="PCuAC"/>
    <property type="match status" value="1"/>
</dbReference>
<accession>G4CSG3</accession>
<dbReference type="PATRIC" id="fig|1030841.3.peg.2016"/>